<keyword evidence="4" id="KW-1185">Reference proteome</keyword>
<dbReference type="PANTHER" id="PTHR22951:SF5">
    <property type="entry name" value="PHOSPHATIDYLINOSITOL-BINDING CLATHRIN ASSEMBLY PROTEIN LAP"/>
    <property type="match status" value="1"/>
</dbReference>
<dbReference type="SUPFAM" id="SSF48464">
    <property type="entry name" value="ENTH/VHS domain"/>
    <property type="match status" value="1"/>
</dbReference>
<dbReference type="InterPro" id="IPR014712">
    <property type="entry name" value="ANTH_dom_sf"/>
</dbReference>
<evidence type="ECO:0000256" key="1">
    <source>
        <dbReference type="ARBA" id="ARBA00008011"/>
    </source>
</evidence>
<dbReference type="InterPro" id="IPR008942">
    <property type="entry name" value="ENTH_VHS"/>
</dbReference>
<accession>A0ABP0FXQ4</accession>
<evidence type="ECO:0000313" key="4">
    <source>
        <dbReference type="Proteomes" id="UP001642483"/>
    </source>
</evidence>
<gene>
    <name evidence="3" type="ORF">CVLEPA_LOCUS15373</name>
</gene>
<name>A0ABP0FXQ4_CLALP</name>
<dbReference type="PANTHER" id="PTHR22951">
    <property type="entry name" value="CLATHRIN ASSEMBLY PROTEIN"/>
    <property type="match status" value="1"/>
</dbReference>
<evidence type="ECO:0000259" key="2">
    <source>
        <dbReference type="PROSITE" id="PS50942"/>
    </source>
</evidence>
<dbReference type="Gene3D" id="1.25.40.90">
    <property type="match status" value="1"/>
</dbReference>
<evidence type="ECO:0000313" key="3">
    <source>
        <dbReference type="EMBL" id="CAK8684386.1"/>
    </source>
</evidence>
<dbReference type="InterPro" id="IPR045192">
    <property type="entry name" value="AP180-like"/>
</dbReference>
<dbReference type="Gene3D" id="1.20.58.150">
    <property type="entry name" value="ANTH domain"/>
    <property type="match status" value="1"/>
</dbReference>
<dbReference type="InterPro" id="IPR013809">
    <property type="entry name" value="ENTH"/>
</dbReference>
<protein>
    <recommendedName>
        <fullName evidence="2">ENTH domain-containing protein</fullName>
    </recommendedName>
</protein>
<comment type="similarity">
    <text evidence="1">Belongs to the PICALM/SNAP91 family.</text>
</comment>
<dbReference type="Pfam" id="PF07651">
    <property type="entry name" value="ANTH"/>
    <property type="match status" value="1"/>
</dbReference>
<feature type="domain" description="ENTH" evidence="2">
    <location>
        <begin position="34"/>
        <end position="165"/>
    </location>
</feature>
<organism evidence="3 4">
    <name type="scientific">Clavelina lepadiformis</name>
    <name type="common">Light-bulb sea squirt</name>
    <name type="synonym">Ascidia lepadiformis</name>
    <dbReference type="NCBI Taxonomy" id="159417"/>
    <lineage>
        <taxon>Eukaryota</taxon>
        <taxon>Metazoa</taxon>
        <taxon>Chordata</taxon>
        <taxon>Tunicata</taxon>
        <taxon>Ascidiacea</taxon>
        <taxon>Aplousobranchia</taxon>
        <taxon>Clavelinidae</taxon>
        <taxon>Clavelina</taxon>
    </lineage>
</organism>
<dbReference type="InterPro" id="IPR011417">
    <property type="entry name" value="ANTH_dom"/>
</dbReference>
<dbReference type="SMART" id="SM00273">
    <property type="entry name" value="ENTH"/>
    <property type="match status" value="1"/>
</dbReference>
<dbReference type="EMBL" id="CAWYQH010000097">
    <property type="protein sequence ID" value="CAK8684386.1"/>
    <property type="molecule type" value="Genomic_DNA"/>
</dbReference>
<reference evidence="3 4" key="1">
    <citation type="submission" date="2024-02" db="EMBL/GenBank/DDBJ databases">
        <authorList>
            <person name="Daric V."/>
            <person name="Darras S."/>
        </authorList>
    </citation>
    <scope>NUCLEOTIDE SEQUENCE [LARGE SCALE GENOMIC DNA]</scope>
</reference>
<proteinExistence type="inferred from homology"/>
<comment type="caution">
    <text evidence="3">The sequence shown here is derived from an EMBL/GenBank/DDBJ whole genome shotgun (WGS) entry which is preliminary data.</text>
</comment>
<dbReference type="SUPFAM" id="SSF89009">
    <property type="entry name" value="GAT-like domain"/>
    <property type="match status" value="1"/>
</dbReference>
<sequence>MKCAQENLTKQLVGDKVFHKMAGQSIGDRIVAAQHTIIGSDMSKSVCKATTSEAMGPKKKHLDYLNALTSEANVSIPELTDILVERSKQMKWVIVFKSLITTHHLMCYGNEKFLQHVASRNSFFALGHFLDKTGVQGYDMSNYIRRYSAYLNEKAISYRTVAYDFTRVKRGKGGMLRSLDGEKLLKALPVVQKQLDALLEFDAIPNELTNGVVNSAFLLLFKDLIRLFACYNDGIINLLEKYFTMKKAQCKEGLEIYKKFLTRMSKVSDLLKVAEQVGIDKGEIPDLTRAPSSLLDALEQHLDSMEGKKLEVKIDDVKLSFQKTDESLQKLALDEEELRLSAFKKERENQEHFHPAPAMVTTVPANAAPTTSSAPVTSVPSNMTDMLDIFSSNAPGTSANTTATDFTFFPPATNAQQPAQDLAAGLLQPTVLGQQQLSMSQQAAGQTGLNKDYESSLADVMANLTTGGQKGNREFEPKTEKRLTGGANFNPTMPPAAMTMQSSPMHNIAQPMAAQPQFGYQAMPAMGMTRPAFAQPVYGMQVNYQQPMMANPNAVSMGYQQVPMANYNASNMSMGFQQGPARPLNPNNPFGSM</sequence>
<dbReference type="PROSITE" id="PS50942">
    <property type="entry name" value="ENTH"/>
    <property type="match status" value="1"/>
</dbReference>
<dbReference type="Proteomes" id="UP001642483">
    <property type="component" value="Unassembled WGS sequence"/>
</dbReference>